<evidence type="ECO:0000256" key="4">
    <source>
        <dbReference type="ARBA" id="ARBA00022692"/>
    </source>
</evidence>
<dbReference type="AlphaFoldDB" id="A0A8E7AV99"/>
<dbReference type="PANTHER" id="PTHR43163">
    <property type="entry name" value="DIPEPTIDE TRANSPORT SYSTEM PERMEASE PROTEIN DPPB-RELATED"/>
    <property type="match status" value="1"/>
</dbReference>
<keyword evidence="6 7" id="KW-0472">Membrane</keyword>
<accession>A0A8E7AV99</accession>
<evidence type="ECO:0000256" key="5">
    <source>
        <dbReference type="ARBA" id="ARBA00022989"/>
    </source>
</evidence>
<sequence length="314" mass="35081">MRTYIFIRLLQTIPVLLGITFIAFILMYLSPGDPAEITLRAIMNTDKPPDEAVRELQAEMNLDKPWYIQYTSWLSRALSGDLGYSYQTRRSTVEEISRAFPVTFLLSTIAMAFSCLIAVPIGILAGIKQNGVIDHLSRGISILGLSIPDFFLGIIGILFFSIYLHILPVAGYKGPEYLIIPAFALSASLFAITLRLMRTSMAEVLEEEYIRTAVAKGLSKPVIIRRHAIKNAIIPVITYMGTQYGWLFGGAMIIESLFALPGLGRLFVDAASTRDIMVMQGCVLVFALIFVIINLCIDFSYYFLDPRVREDNVL</sequence>
<feature type="transmembrane region" description="Helical" evidence="7">
    <location>
        <begin position="283"/>
        <end position="304"/>
    </location>
</feature>
<comment type="subcellular location">
    <subcellularLocation>
        <location evidence="1 7">Cell membrane</location>
        <topology evidence="1 7">Multi-pass membrane protein</topology>
    </subcellularLocation>
</comment>
<dbReference type="InterPro" id="IPR035906">
    <property type="entry name" value="MetI-like_sf"/>
</dbReference>
<dbReference type="Gene3D" id="1.10.3720.10">
    <property type="entry name" value="MetI-like"/>
    <property type="match status" value="1"/>
</dbReference>
<dbReference type="PANTHER" id="PTHR43163:SF6">
    <property type="entry name" value="DIPEPTIDE TRANSPORT SYSTEM PERMEASE PROTEIN DPPB-RELATED"/>
    <property type="match status" value="1"/>
</dbReference>
<dbReference type="GO" id="GO:0055085">
    <property type="term" value="P:transmembrane transport"/>
    <property type="evidence" value="ECO:0007669"/>
    <property type="project" value="InterPro"/>
</dbReference>
<dbReference type="Pfam" id="PF00528">
    <property type="entry name" value="BPD_transp_1"/>
    <property type="match status" value="1"/>
</dbReference>
<evidence type="ECO:0000256" key="1">
    <source>
        <dbReference type="ARBA" id="ARBA00004651"/>
    </source>
</evidence>
<dbReference type="RefSeq" id="WP_214419024.1">
    <property type="nucleotide sequence ID" value="NZ_CP075546.1"/>
</dbReference>
<dbReference type="EMBL" id="CP075546">
    <property type="protein sequence ID" value="QVV88207.1"/>
    <property type="molecule type" value="Genomic_DNA"/>
</dbReference>
<evidence type="ECO:0000256" key="7">
    <source>
        <dbReference type="RuleBase" id="RU363032"/>
    </source>
</evidence>
<feature type="transmembrane region" description="Helical" evidence="7">
    <location>
        <begin position="139"/>
        <end position="166"/>
    </location>
</feature>
<keyword evidence="3" id="KW-1003">Cell membrane</keyword>
<dbReference type="Pfam" id="PF19300">
    <property type="entry name" value="BPD_transp_1_N"/>
    <property type="match status" value="1"/>
</dbReference>
<protein>
    <submittedName>
        <fullName evidence="9">ABC transporter permease</fullName>
    </submittedName>
</protein>
<organism evidence="9 10">
    <name type="scientific">Methanospirillum purgamenti</name>
    <dbReference type="NCBI Taxonomy" id="2834276"/>
    <lineage>
        <taxon>Archaea</taxon>
        <taxon>Methanobacteriati</taxon>
        <taxon>Methanobacteriota</taxon>
        <taxon>Stenosarchaea group</taxon>
        <taxon>Methanomicrobia</taxon>
        <taxon>Methanomicrobiales</taxon>
        <taxon>Methanospirillaceae</taxon>
        <taxon>Methanospirillum</taxon>
    </lineage>
</organism>
<dbReference type="Proteomes" id="UP000680656">
    <property type="component" value="Chromosome"/>
</dbReference>
<reference evidence="9 10" key="1">
    <citation type="submission" date="2021-05" db="EMBL/GenBank/DDBJ databases">
        <title>A novel Methanospirillum isolate from a pyrite-forming mixed culture.</title>
        <authorList>
            <person name="Bunk B."/>
            <person name="Sproer C."/>
            <person name="Spring S."/>
            <person name="Pester M."/>
        </authorList>
    </citation>
    <scope>NUCLEOTIDE SEQUENCE [LARGE SCALE GENOMIC DNA]</scope>
    <source>
        <strain evidence="9 10">J.3.6.1-F.2.7.3</strain>
    </source>
</reference>
<feature type="transmembrane region" description="Helical" evidence="7">
    <location>
        <begin position="12"/>
        <end position="30"/>
    </location>
</feature>
<proteinExistence type="inferred from homology"/>
<evidence type="ECO:0000313" key="10">
    <source>
        <dbReference type="Proteomes" id="UP000680656"/>
    </source>
</evidence>
<feature type="transmembrane region" description="Helical" evidence="7">
    <location>
        <begin position="178"/>
        <end position="197"/>
    </location>
</feature>
<comment type="similarity">
    <text evidence="7">Belongs to the binding-protein-dependent transport system permease family.</text>
</comment>
<dbReference type="CDD" id="cd06261">
    <property type="entry name" value="TM_PBP2"/>
    <property type="match status" value="1"/>
</dbReference>
<keyword evidence="5 7" id="KW-1133">Transmembrane helix</keyword>
<evidence type="ECO:0000259" key="8">
    <source>
        <dbReference type="PROSITE" id="PS50928"/>
    </source>
</evidence>
<evidence type="ECO:0000256" key="6">
    <source>
        <dbReference type="ARBA" id="ARBA00023136"/>
    </source>
</evidence>
<keyword evidence="2 7" id="KW-0813">Transport</keyword>
<dbReference type="InterPro" id="IPR045621">
    <property type="entry name" value="BPD_transp_1_N"/>
</dbReference>
<dbReference type="InterPro" id="IPR000515">
    <property type="entry name" value="MetI-like"/>
</dbReference>
<dbReference type="GO" id="GO:0005886">
    <property type="term" value="C:plasma membrane"/>
    <property type="evidence" value="ECO:0007669"/>
    <property type="project" value="UniProtKB-SubCell"/>
</dbReference>
<gene>
    <name evidence="9" type="ORF">KHC33_12835</name>
</gene>
<feature type="transmembrane region" description="Helical" evidence="7">
    <location>
        <begin position="104"/>
        <end position="127"/>
    </location>
</feature>
<dbReference type="SUPFAM" id="SSF161098">
    <property type="entry name" value="MetI-like"/>
    <property type="match status" value="1"/>
</dbReference>
<dbReference type="PROSITE" id="PS50928">
    <property type="entry name" value="ABC_TM1"/>
    <property type="match status" value="1"/>
</dbReference>
<dbReference type="GeneID" id="65098085"/>
<feature type="domain" description="ABC transmembrane type-1" evidence="8">
    <location>
        <begin position="100"/>
        <end position="301"/>
    </location>
</feature>
<evidence type="ECO:0000256" key="2">
    <source>
        <dbReference type="ARBA" id="ARBA00022448"/>
    </source>
</evidence>
<evidence type="ECO:0000313" key="9">
    <source>
        <dbReference type="EMBL" id="QVV88207.1"/>
    </source>
</evidence>
<keyword evidence="4 7" id="KW-0812">Transmembrane</keyword>
<dbReference type="KEGG" id="mrtj:KHC33_12835"/>
<keyword evidence="10" id="KW-1185">Reference proteome</keyword>
<name>A0A8E7AV99_9EURY</name>
<evidence type="ECO:0000256" key="3">
    <source>
        <dbReference type="ARBA" id="ARBA00022475"/>
    </source>
</evidence>